<sequence>MKFPSIFRTAKPMGFEIKPRYYDPVREEIEQRTERIKRNLQAEGVIKSDGEMSEEFMQDYGSTIRGAFTQGGPISKRKTSPLQSAGLIRTIIFVLLVGIVFGYYYLGDDMTEILMYVGGGSVLLWAYFRLKGKIKQ</sequence>
<keyword evidence="1" id="KW-1133">Transmembrane helix</keyword>
<accession>A0ABS9VAM1</accession>
<keyword evidence="1" id="KW-0812">Transmembrane</keyword>
<evidence type="ECO:0000313" key="2">
    <source>
        <dbReference type="EMBL" id="MCH7413428.1"/>
    </source>
</evidence>
<gene>
    <name evidence="2" type="ORF">MM213_08030</name>
</gene>
<name>A0ABS9VAM1_9BACT</name>
<feature type="transmembrane region" description="Helical" evidence="1">
    <location>
        <begin position="86"/>
        <end position="107"/>
    </location>
</feature>
<organism evidence="2 3">
    <name type="scientific">Belliella alkalica</name>
    <dbReference type="NCBI Taxonomy" id="1730871"/>
    <lineage>
        <taxon>Bacteria</taxon>
        <taxon>Pseudomonadati</taxon>
        <taxon>Bacteroidota</taxon>
        <taxon>Cytophagia</taxon>
        <taxon>Cytophagales</taxon>
        <taxon>Cyclobacteriaceae</taxon>
        <taxon>Belliella</taxon>
    </lineage>
</organism>
<dbReference type="EMBL" id="JAKZGO010000005">
    <property type="protein sequence ID" value="MCH7413428.1"/>
    <property type="molecule type" value="Genomic_DNA"/>
</dbReference>
<keyword evidence="1" id="KW-0472">Membrane</keyword>
<feature type="transmembrane region" description="Helical" evidence="1">
    <location>
        <begin position="113"/>
        <end position="130"/>
    </location>
</feature>
<comment type="caution">
    <text evidence="2">The sequence shown here is derived from an EMBL/GenBank/DDBJ whole genome shotgun (WGS) entry which is preliminary data.</text>
</comment>
<evidence type="ECO:0000313" key="3">
    <source>
        <dbReference type="Proteomes" id="UP001165430"/>
    </source>
</evidence>
<evidence type="ECO:0000256" key="1">
    <source>
        <dbReference type="SAM" id="Phobius"/>
    </source>
</evidence>
<dbReference type="Proteomes" id="UP001165430">
    <property type="component" value="Unassembled WGS sequence"/>
</dbReference>
<proteinExistence type="predicted"/>
<reference evidence="2" key="1">
    <citation type="submission" date="2022-03" db="EMBL/GenBank/DDBJ databases">
        <title>De novo assembled genomes of Belliella spp. (Cyclobacteriaceae) strains.</title>
        <authorList>
            <person name="Szabo A."/>
            <person name="Korponai K."/>
            <person name="Felfoldi T."/>
        </authorList>
    </citation>
    <scope>NUCLEOTIDE SEQUENCE</scope>
    <source>
        <strain evidence="2">DSM 111903</strain>
    </source>
</reference>
<protein>
    <submittedName>
        <fullName evidence="2">Uncharacterized protein</fullName>
    </submittedName>
</protein>
<dbReference type="RefSeq" id="WP_241411183.1">
    <property type="nucleotide sequence ID" value="NZ_JAKZGO010000005.1"/>
</dbReference>
<keyword evidence="3" id="KW-1185">Reference proteome</keyword>